<protein>
    <submittedName>
        <fullName evidence="1">Uncharacterized protein</fullName>
    </submittedName>
</protein>
<organism evidence="1 2">
    <name type="scientific">Candidatus Methanofastidiosum methylothiophilum</name>
    <dbReference type="NCBI Taxonomy" id="1705564"/>
    <lineage>
        <taxon>Archaea</taxon>
        <taxon>Methanobacteriati</taxon>
        <taxon>Methanobacteriota</taxon>
        <taxon>Stenosarchaea group</taxon>
        <taxon>Candidatus Methanofastidiosia</taxon>
        <taxon>Candidatus Methanofastidiosales</taxon>
        <taxon>Candidatus Methanofastidiosaceae</taxon>
        <taxon>Candidatus Methanofastidiosum</taxon>
    </lineage>
</organism>
<evidence type="ECO:0000313" key="2">
    <source>
        <dbReference type="Proteomes" id="UP000075398"/>
    </source>
</evidence>
<accession>A0A150J0N1</accession>
<evidence type="ECO:0000313" key="1">
    <source>
        <dbReference type="EMBL" id="KYC50806.1"/>
    </source>
</evidence>
<name>A0A150J0N1_9EURY</name>
<dbReference type="AlphaFoldDB" id="A0A150J0N1"/>
<gene>
    <name evidence="1" type="ORF">AMQ22_01402</name>
</gene>
<comment type="caution">
    <text evidence="1">The sequence shown here is derived from an EMBL/GenBank/DDBJ whole genome shotgun (WGS) entry which is preliminary data.</text>
</comment>
<proteinExistence type="predicted"/>
<sequence length="195" mass="23252">MKIQVYGYIEGNGAKIVVKPATVLLPEKFKEYLRDMKKFSFIYNRNLETNEVTIKDPKQLVALLNYFDKNYRVTGELEGTKVYSWEDMGLFISEAIDILKMKSSERKNHKIIVYCSRMDIQFMLKIYGERLPEWIKEYDKIDRDKVVEKLLNESDIKFIKESVGDKKIYYLDQIPEKLEEWLSLKDKFIEKYSAL</sequence>
<dbReference type="EMBL" id="LNGC01000067">
    <property type="protein sequence ID" value="KYC50806.1"/>
    <property type="molecule type" value="Genomic_DNA"/>
</dbReference>
<reference evidence="1 2" key="1">
    <citation type="journal article" date="2016" name="ISME J.">
        <title>Chasing the elusive Euryarchaeota class WSA2: genomes reveal a uniquely fastidious methyl-reducing methanogen.</title>
        <authorList>
            <person name="Nobu M.K."/>
            <person name="Narihiro T."/>
            <person name="Kuroda K."/>
            <person name="Mei R."/>
            <person name="Liu W.T."/>
        </authorList>
    </citation>
    <scope>NUCLEOTIDE SEQUENCE [LARGE SCALE GENOMIC DNA]</scope>
    <source>
        <strain evidence="1">U1lsi0528_Bin055</strain>
    </source>
</reference>
<dbReference type="Proteomes" id="UP000075398">
    <property type="component" value="Unassembled WGS sequence"/>
</dbReference>